<dbReference type="PANTHER" id="PTHR46538">
    <property type="entry name" value="PROTEIN KINASE DOMAIN-CONTAINING PROTEIN"/>
    <property type="match status" value="1"/>
</dbReference>
<feature type="compositionally biased region" description="Low complexity" evidence="9">
    <location>
        <begin position="391"/>
        <end position="402"/>
    </location>
</feature>
<evidence type="ECO:0000256" key="3">
    <source>
        <dbReference type="ARBA" id="ARBA00022679"/>
    </source>
</evidence>
<keyword evidence="5" id="KW-0418">Kinase</keyword>
<evidence type="ECO:0000256" key="1">
    <source>
        <dbReference type="ARBA" id="ARBA00022527"/>
    </source>
</evidence>
<evidence type="ECO:0000313" key="12">
    <source>
        <dbReference type="RefSeq" id="XP_037886964.1"/>
    </source>
</evidence>
<dbReference type="PROSITE" id="PS00107">
    <property type="entry name" value="PROTEIN_KINASE_ATP"/>
    <property type="match status" value="1"/>
</dbReference>
<feature type="coiled-coil region" evidence="8">
    <location>
        <begin position="1269"/>
        <end position="1358"/>
    </location>
</feature>
<evidence type="ECO:0000256" key="7">
    <source>
        <dbReference type="PROSITE-ProRule" id="PRU10141"/>
    </source>
</evidence>
<feature type="compositionally biased region" description="Basic and acidic residues" evidence="9">
    <location>
        <begin position="528"/>
        <end position="540"/>
    </location>
</feature>
<dbReference type="GeneID" id="119635977"/>
<dbReference type="Proteomes" id="UP000092443">
    <property type="component" value="Unplaced"/>
</dbReference>
<feature type="domain" description="Protein kinase" evidence="10">
    <location>
        <begin position="37"/>
        <end position="295"/>
    </location>
</feature>
<accession>A0A8U0WMR1</accession>
<feature type="region of interest" description="Disordered" evidence="9">
    <location>
        <begin position="695"/>
        <end position="715"/>
    </location>
</feature>
<feature type="region of interest" description="Disordered" evidence="9">
    <location>
        <begin position="320"/>
        <end position="415"/>
    </location>
</feature>
<dbReference type="InterPro" id="IPR051585">
    <property type="entry name" value="STE20_Ser/Thr_Kinases"/>
</dbReference>
<dbReference type="Pfam" id="PF00069">
    <property type="entry name" value="Pkinase"/>
    <property type="match status" value="1"/>
</dbReference>
<feature type="binding site" evidence="7">
    <location>
        <position position="66"/>
    </location>
    <ligand>
        <name>ATP</name>
        <dbReference type="ChEBI" id="CHEBI:30616"/>
    </ligand>
</feature>
<evidence type="ECO:0000259" key="10">
    <source>
        <dbReference type="PROSITE" id="PS50011"/>
    </source>
</evidence>
<feature type="coiled-coil region" evidence="8">
    <location>
        <begin position="968"/>
        <end position="995"/>
    </location>
</feature>
<dbReference type="FunFam" id="3.30.200.20:FF:000353">
    <property type="entry name" value="Sterile20-like kinase, isoform B"/>
    <property type="match status" value="1"/>
</dbReference>
<evidence type="ECO:0000256" key="8">
    <source>
        <dbReference type="SAM" id="Coils"/>
    </source>
</evidence>
<dbReference type="CDD" id="cd06611">
    <property type="entry name" value="STKc_SLK_like"/>
    <property type="match status" value="1"/>
</dbReference>
<dbReference type="InterPro" id="IPR011009">
    <property type="entry name" value="Kinase-like_dom_sf"/>
</dbReference>
<evidence type="ECO:0000256" key="2">
    <source>
        <dbReference type="ARBA" id="ARBA00022553"/>
    </source>
</evidence>
<dbReference type="InterPro" id="IPR000719">
    <property type="entry name" value="Prot_kinase_dom"/>
</dbReference>
<dbReference type="SMART" id="SM00220">
    <property type="entry name" value="S_TKc"/>
    <property type="match status" value="1"/>
</dbReference>
<protein>
    <submittedName>
        <fullName evidence="12">Serine/threonine-protein kinase 10-like isoform X2</fullName>
    </submittedName>
</protein>
<dbReference type="PROSITE" id="PS50011">
    <property type="entry name" value="PROTEIN_KINASE_DOM"/>
    <property type="match status" value="1"/>
</dbReference>
<evidence type="ECO:0000256" key="4">
    <source>
        <dbReference type="ARBA" id="ARBA00022741"/>
    </source>
</evidence>
<evidence type="ECO:0000256" key="9">
    <source>
        <dbReference type="SAM" id="MobiDB-lite"/>
    </source>
</evidence>
<feature type="compositionally biased region" description="Low complexity" evidence="9">
    <location>
        <begin position="672"/>
        <end position="683"/>
    </location>
</feature>
<feature type="compositionally biased region" description="Low complexity" evidence="9">
    <location>
        <begin position="831"/>
        <end position="842"/>
    </location>
</feature>
<feature type="compositionally biased region" description="Low complexity" evidence="9">
    <location>
        <begin position="544"/>
        <end position="556"/>
    </location>
</feature>
<keyword evidence="3" id="KW-0808">Transferase</keyword>
<dbReference type="SUPFAM" id="SSF56112">
    <property type="entry name" value="Protein kinase-like (PK-like)"/>
    <property type="match status" value="1"/>
</dbReference>
<organism evidence="11 12">
    <name type="scientific">Glossina fuscipes</name>
    <dbReference type="NCBI Taxonomy" id="7396"/>
    <lineage>
        <taxon>Eukaryota</taxon>
        <taxon>Metazoa</taxon>
        <taxon>Ecdysozoa</taxon>
        <taxon>Arthropoda</taxon>
        <taxon>Hexapoda</taxon>
        <taxon>Insecta</taxon>
        <taxon>Pterygota</taxon>
        <taxon>Neoptera</taxon>
        <taxon>Endopterygota</taxon>
        <taxon>Diptera</taxon>
        <taxon>Brachycera</taxon>
        <taxon>Muscomorpha</taxon>
        <taxon>Hippoboscoidea</taxon>
        <taxon>Glossinidae</taxon>
        <taxon>Glossina</taxon>
    </lineage>
</organism>
<dbReference type="GO" id="GO:0005524">
    <property type="term" value="F:ATP binding"/>
    <property type="evidence" value="ECO:0007669"/>
    <property type="project" value="UniProtKB-UniRule"/>
</dbReference>
<keyword evidence="4 7" id="KW-0547">Nucleotide-binding</keyword>
<feature type="compositionally biased region" description="Basic and acidic residues" evidence="9">
    <location>
        <begin position="505"/>
        <end position="514"/>
    </location>
</feature>
<feature type="region of interest" description="Disordered" evidence="9">
    <location>
        <begin position="865"/>
        <end position="893"/>
    </location>
</feature>
<dbReference type="Pfam" id="PF12474">
    <property type="entry name" value="PKK"/>
    <property type="match status" value="2"/>
</dbReference>
<evidence type="ECO:0000256" key="6">
    <source>
        <dbReference type="ARBA" id="ARBA00022840"/>
    </source>
</evidence>
<dbReference type="Gene3D" id="3.30.200.20">
    <property type="entry name" value="Phosphorylase Kinase, domain 1"/>
    <property type="match status" value="1"/>
</dbReference>
<feature type="coiled-coil region" evidence="8">
    <location>
        <begin position="1180"/>
        <end position="1210"/>
    </location>
</feature>
<dbReference type="Gene3D" id="1.10.510.10">
    <property type="entry name" value="Transferase(Phosphotransferase) domain 1"/>
    <property type="match status" value="1"/>
</dbReference>
<keyword evidence="2" id="KW-0597">Phosphoprotein</keyword>
<dbReference type="InterPro" id="IPR008271">
    <property type="entry name" value="Ser/Thr_kinase_AS"/>
</dbReference>
<reference evidence="12" key="1">
    <citation type="submission" date="2025-08" db="UniProtKB">
        <authorList>
            <consortium name="RefSeq"/>
        </authorList>
    </citation>
    <scope>IDENTIFICATION</scope>
    <source>
        <tissue evidence="12">Whole body pupa</tissue>
    </source>
</reference>
<proteinExistence type="predicted"/>
<feature type="compositionally biased region" description="Polar residues" evidence="9">
    <location>
        <begin position="784"/>
        <end position="797"/>
    </location>
</feature>
<name>A0A8U0WMR1_9MUSC</name>
<feature type="region of interest" description="Disordered" evidence="9">
    <location>
        <begin position="781"/>
        <end position="845"/>
    </location>
</feature>
<dbReference type="FunFam" id="1.10.510.10:FF:000081">
    <property type="entry name" value="STE20-like serine/threonine-protein kinase"/>
    <property type="match status" value="1"/>
</dbReference>
<feature type="region of interest" description="Disordered" evidence="9">
    <location>
        <begin position="494"/>
        <end position="568"/>
    </location>
</feature>
<evidence type="ECO:0000256" key="5">
    <source>
        <dbReference type="ARBA" id="ARBA00022777"/>
    </source>
</evidence>
<gene>
    <name evidence="12" type="primary">LOC119635977</name>
</gene>
<keyword evidence="11" id="KW-1185">Reference proteome</keyword>
<dbReference type="InterPro" id="IPR022165">
    <property type="entry name" value="PKK"/>
</dbReference>
<dbReference type="RefSeq" id="XP_037886964.1">
    <property type="nucleotide sequence ID" value="XM_038031036.1"/>
</dbReference>
<feature type="coiled-coil region" evidence="8">
    <location>
        <begin position="1049"/>
        <end position="1125"/>
    </location>
</feature>
<dbReference type="GO" id="GO:0004674">
    <property type="term" value="F:protein serine/threonine kinase activity"/>
    <property type="evidence" value="ECO:0007669"/>
    <property type="project" value="UniProtKB-KW"/>
</dbReference>
<keyword evidence="1" id="KW-0723">Serine/threonine-protein kinase</keyword>
<dbReference type="PROSITE" id="PS00108">
    <property type="entry name" value="PROTEIN_KINASE_ST"/>
    <property type="match status" value="1"/>
</dbReference>
<dbReference type="InterPro" id="IPR017441">
    <property type="entry name" value="Protein_kinase_ATP_BS"/>
</dbReference>
<feature type="region of interest" description="Disordered" evidence="9">
    <location>
        <begin position="654"/>
        <end position="683"/>
    </location>
</feature>
<sequence length="1683" mass="192921">MSFINNLKKVFHLGGGEAKKKRHCNNIKMDADPAEIWEIVGELGDGAFGKVYKAQHRETKQYAAAKMCILEAVADLSDHMVEIDILSEIKHPNIVELYEAYFIDLKLWMLIEYCDGGALDSIMVELEKPLNEPQIAYVCKHMTEGLDFLHKNKVIHRDLKAGNVLLTMDGGVKLADFGVSAKNKHTLQKHDTFIGTPYWMAPELVLCETFRDNPYDHKVDIWSLGITLIELAQMEPPNSEMSPMRVLLKIQKSDPPKLDQPSKWSREFNDFLKNALVKDPQQRPTTDNLMLHSFINRDIDSKPVKDLLLEYRAEVVEEVVDDETEEPRNSALRLDLDDDSSSLQSQDIDKAPGTPTSATRDSKEQSHNTSNVQAVKQPVLDGENNNKTPELSKSPSLSSNKLIIEEENEKPMANTVEVSPDEMKLLTPGLANKQHIQQLQKIPEDFVIAEDERPSITDDKKVIKREKGKAPPPPISMAINAKIKDTAAKVLLPAIAPKPNSNKRRFNDDKESHNIDPLNAVSNINEIQNKEKEKEREDKLTPNSSASSPSTISVHSNSSTKNVSSAGSILSTSTSMITIGSDMSSPSRSNPEQLVYSQNQTVILPNSLEAGSGQITVVTSTHPPVIIDNTAARSPQQETEIIIISNNLQLKTFNESSTDDDYPSMDDSLAMSSPPSSHQQSSSMIVTLSSENNNIEEPDRAYTLPRSSGGSHARKLDESEVLIVSPSFTPEDDSAYNTPSESNNIHDEQQIMDTSHVSVVTVGDEIKVKDSSHFGNNLIDEHTSVSGKRQNGQLRQHTSTEDDVNIIVNRNRKSQSPPQSSGIVGEGSETGSMRSSCGSGSRITRRGGEVKIAVAVDRSDVESICTTASHDSRNETDADTEATLPRKESNEEDEVIIRRKAVPGGYKGGFASTPAPTKEEIELRNLRKKTRKRTRKFEIDGVQVTTTTSRVIYGDEETGRLYDDHVFRKQELRELKMLQKQEKKQQNDLQMKEQISKEQQDRRFEQERISLEKTYESDMDTLARQHKQLIEKTEQTQEHELRSSSKRIRAEQEKELKMFRENLKQEIHLLKQEVDLLPKDKRKDEFKQRRSAMELDHEEKERAFLDSLKERHELLLRRLSEKHRDHLATIHRNFLQQKQNAMRTREALLWELEEKQLHERHQLAKRHVKEMCFMQRHQMIVRHEKELDQVKRMLQRKEEDLIKKQALEKRALPKRIRAERKARELMFRESLRISSNLDPDMERERLKKFQEQDKKRYIQEERRFEIKHQKQLEELRATRESTIRELEQLQNEKRKALVEHEHAKLSEIDDRLKAELREWKEQLVPRKQKWNELISLMLDEFEKRYGSLEDRMQIQMNLSQKPIELPTYLVRIFNGTSRQVPKGAFLQQAHDGARSRTSSRLNDNLFRNSVPDLSKSVPTTPIFYKQERLRALKELEIIDRTASVPRRHSNKMNLSNSSEFETTTLTKCDDTNNSQSEEIYQFNPEDYEKRVVKIRTKPYVSNNINTYDRPNLVTFRASFSHSPQPYEPYGSSDDFMPNRFSRLSINDDDTTMLRHQAQSLLFPSSSFAIKRPSLLPERSMSVGGSKSLHNIHETSANNMHMASNETLPKSRIDESNSRTAALLNQIEPQLRASIKRDETSLYETEDSYEGMVLRTAPKYMIPRVLNKISGKQFSLEEEEDSNA</sequence>
<dbReference type="PANTHER" id="PTHR46538:SF3">
    <property type="entry name" value="PROTEIN KINASE DOMAIN-CONTAINING PROTEIN"/>
    <property type="match status" value="1"/>
</dbReference>
<keyword evidence="8" id="KW-0175">Coiled coil</keyword>
<keyword evidence="6 7" id="KW-0067">ATP-binding</keyword>
<evidence type="ECO:0000313" key="11">
    <source>
        <dbReference type="Proteomes" id="UP000092443"/>
    </source>
</evidence>